<keyword evidence="10" id="KW-1185">Reference proteome</keyword>
<keyword evidence="8" id="KW-0732">Signal</keyword>
<dbReference type="EMBL" id="AQQX01000011">
    <property type="protein sequence ID" value="KGM47395.1"/>
    <property type="molecule type" value="Genomic_DNA"/>
</dbReference>
<dbReference type="Gene3D" id="1.20.120.10">
    <property type="entry name" value="Cytochrome c/b562"/>
    <property type="match status" value="1"/>
</dbReference>
<accession>A0A0A0EB16</accession>
<dbReference type="SUPFAM" id="SSF47175">
    <property type="entry name" value="Cytochromes"/>
    <property type="match status" value="1"/>
</dbReference>
<keyword evidence="1" id="KW-0813">Transport</keyword>
<feature type="binding site" description="covalent" evidence="7">
    <location>
        <position position="146"/>
    </location>
    <ligand>
        <name>heme c</name>
        <dbReference type="ChEBI" id="CHEBI:61717"/>
    </ligand>
</feature>
<evidence type="ECO:0000256" key="6">
    <source>
        <dbReference type="PIRSR" id="PIRSR000027-1"/>
    </source>
</evidence>
<gene>
    <name evidence="9" type="ORF">ATO9_18530</name>
</gene>
<comment type="PTM">
    <text evidence="7">Binds 1 heme group per subunit.</text>
</comment>
<evidence type="ECO:0000313" key="10">
    <source>
        <dbReference type="Proteomes" id="UP000030004"/>
    </source>
</evidence>
<dbReference type="GO" id="GO:0020037">
    <property type="term" value="F:heme binding"/>
    <property type="evidence" value="ECO:0007669"/>
    <property type="project" value="InterPro"/>
</dbReference>
<keyword evidence="5 6" id="KW-0408">Iron</keyword>
<dbReference type="GO" id="GO:0022900">
    <property type="term" value="P:electron transport chain"/>
    <property type="evidence" value="ECO:0007669"/>
    <property type="project" value="InterPro"/>
</dbReference>
<evidence type="ECO:0000256" key="2">
    <source>
        <dbReference type="ARBA" id="ARBA00022617"/>
    </source>
</evidence>
<dbReference type="InterPro" id="IPR002321">
    <property type="entry name" value="Cyt_c_II"/>
</dbReference>
<dbReference type="OrthoDB" id="7596534at2"/>
<dbReference type="PRINTS" id="PR00608">
    <property type="entry name" value="CYTCHROMECII"/>
</dbReference>
<dbReference type="AlphaFoldDB" id="A0A0A0EB16"/>
<dbReference type="InterPro" id="IPR012127">
    <property type="entry name" value="Cyt_c_prime"/>
</dbReference>
<feature type="signal peptide" evidence="8">
    <location>
        <begin position="1"/>
        <end position="21"/>
    </location>
</feature>
<dbReference type="Proteomes" id="UP000030004">
    <property type="component" value="Unassembled WGS sequence"/>
</dbReference>
<evidence type="ECO:0000256" key="4">
    <source>
        <dbReference type="ARBA" id="ARBA00022982"/>
    </source>
</evidence>
<dbReference type="PROSITE" id="PS51009">
    <property type="entry name" value="CYTCII"/>
    <property type="match status" value="1"/>
</dbReference>
<dbReference type="Pfam" id="PF01322">
    <property type="entry name" value="Cytochrom_C_2"/>
    <property type="match status" value="1"/>
</dbReference>
<evidence type="ECO:0000313" key="9">
    <source>
        <dbReference type="EMBL" id="KGM47395.1"/>
    </source>
</evidence>
<dbReference type="GO" id="GO:0042597">
    <property type="term" value="C:periplasmic space"/>
    <property type="evidence" value="ECO:0007669"/>
    <property type="project" value="InterPro"/>
</dbReference>
<dbReference type="eggNOG" id="COG3909">
    <property type="taxonomic scope" value="Bacteria"/>
</dbReference>
<dbReference type="GO" id="GO:0005506">
    <property type="term" value="F:iron ion binding"/>
    <property type="evidence" value="ECO:0007669"/>
    <property type="project" value="InterPro"/>
</dbReference>
<dbReference type="PIRSF" id="PIRSF000027">
    <property type="entry name" value="Cytc_c_prime"/>
    <property type="match status" value="1"/>
</dbReference>
<dbReference type="InterPro" id="IPR010980">
    <property type="entry name" value="Cyt_c/b562"/>
</dbReference>
<organism evidence="9 10">
    <name type="scientific">Pseudooceanicola atlanticus</name>
    <dbReference type="NCBI Taxonomy" id="1461694"/>
    <lineage>
        <taxon>Bacteria</taxon>
        <taxon>Pseudomonadati</taxon>
        <taxon>Pseudomonadota</taxon>
        <taxon>Alphaproteobacteria</taxon>
        <taxon>Rhodobacterales</taxon>
        <taxon>Paracoccaceae</taxon>
        <taxon>Pseudooceanicola</taxon>
    </lineage>
</organism>
<name>A0A0A0EB16_9RHOB</name>
<dbReference type="GO" id="GO:0009055">
    <property type="term" value="F:electron transfer activity"/>
    <property type="evidence" value="ECO:0007669"/>
    <property type="project" value="InterPro"/>
</dbReference>
<keyword evidence="4" id="KW-0249">Electron transport</keyword>
<evidence type="ECO:0000256" key="3">
    <source>
        <dbReference type="ARBA" id="ARBA00022723"/>
    </source>
</evidence>
<evidence type="ECO:0000256" key="7">
    <source>
        <dbReference type="PIRSR" id="PIRSR000027-2"/>
    </source>
</evidence>
<comment type="caution">
    <text evidence="9">The sequence shown here is derived from an EMBL/GenBank/DDBJ whole genome shotgun (WGS) entry which is preliminary data.</text>
</comment>
<dbReference type="STRING" id="1461694.ATO9_18530"/>
<protein>
    <submittedName>
        <fullName evidence="9">Cytochrome C554</fullName>
    </submittedName>
</protein>
<keyword evidence="2 7" id="KW-0349">Heme</keyword>
<keyword evidence="3 6" id="KW-0479">Metal-binding</keyword>
<feature type="binding site" description="axial binding residue" evidence="6">
    <location>
        <position position="150"/>
    </location>
    <ligand>
        <name>heme c</name>
        <dbReference type="ChEBI" id="CHEBI:61717"/>
    </ligand>
    <ligandPart>
        <name>Fe</name>
        <dbReference type="ChEBI" id="CHEBI:18248"/>
    </ligandPart>
</feature>
<reference evidence="9 10" key="1">
    <citation type="journal article" date="2015" name="Antonie Van Leeuwenhoek">
        <title>Pseudooceanicola atlanticus gen. nov. sp. nov., isolated from surface seawater of the Atlantic Ocean and reclassification of Oceanicola batsensis, Oceanicola marinus, Oceanicola nitratireducens, Oceanicola nanhaiensis, Oceanicola antarcticus and Oceanicola flagellatus, as Pseudooceanicola batsensis comb. nov., Pseudooceanicola marinus comb. nov., Pseudooceanicola nitratireducens comb. nov., Pseudooceanicola nanhaiensis comb. nov., Pseudooceanicola antarcticus comb. nov., and Pseudooceanicola flagellatus comb. nov.</title>
        <authorList>
            <person name="Lai Q."/>
            <person name="Li G."/>
            <person name="Liu X."/>
            <person name="Du Y."/>
            <person name="Sun F."/>
            <person name="Shao Z."/>
        </authorList>
    </citation>
    <scope>NUCLEOTIDE SEQUENCE [LARGE SCALE GENOMIC DNA]</scope>
    <source>
        <strain evidence="9 10">22II-s11g</strain>
    </source>
</reference>
<evidence type="ECO:0000256" key="5">
    <source>
        <dbReference type="ARBA" id="ARBA00023004"/>
    </source>
</evidence>
<sequence>MNKYLAGLVMAGLTMAGSAFAESHMSEEDLMKAVTARQSTMKLYAFNLGTLGAMARGTIDYNAEAAEAAAGNLVKLSSMNQMAFWPAGSDMESLEGTKALPALWEDMAGVGEAATAMTEAAVAMEAAAGTDLASLQGAMGALGGACGGCHKAYRASD</sequence>
<feature type="binding site" description="covalent" evidence="7">
    <location>
        <position position="149"/>
    </location>
    <ligand>
        <name>heme c</name>
        <dbReference type="ChEBI" id="CHEBI:61717"/>
    </ligand>
</feature>
<evidence type="ECO:0000256" key="1">
    <source>
        <dbReference type="ARBA" id="ARBA00022448"/>
    </source>
</evidence>
<proteinExistence type="predicted"/>
<dbReference type="RefSeq" id="WP_043752775.1">
    <property type="nucleotide sequence ID" value="NZ_AQQX01000011.1"/>
</dbReference>
<evidence type="ECO:0000256" key="8">
    <source>
        <dbReference type="SAM" id="SignalP"/>
    </source>
</evidence>
<feature type="chain" id="PRO_5001961428" evidence="8">
    <location>
        <begin position="22"/>
        <end position="157"/>
    </location>
</feature>
<dbReference type="InterPro" id="IPR015984">
    <property type="entry name" value="Cyt_c_prime_subgr"/>
</dbReference>